<dbReference type="Pfam" id="PF12854">
    <property type="entry name" value="PPR_1"/>
    <property type="match status" value="1"/>
</dbReference>
<evidence type="ECO:0000256" key="3">
    <source>
        <dbReference type="PROSITE-ProRule" id="PRU00708"/>
    </source>
</evidence>
<evidence type="ECO:0000313" key="4">
    <source>
        <dbReference type="EMBL" id="CAI0458225.1"/>
    </source>
</evidence>
<accession>A0AAV0NIB3</accession>
<feature type="repeat" description="PPR" evidence="3">
    <location>
        <begin position="528"/>
        <end position="562"/>
    </location>
</feature>
<dbReference type="AlphaFoldDB" id="A0AAV0NIB3"/>
<dbReference type="PROSITE" id="PS51375">
    <property type="entry name" value="PPR"/>
    <property type="match status" value="10"/>
</dbReference>
<dbReference type="Pfam" id="PF13041">
    <property type="entry name" value="PPR_2"/>
    <property type="match status" value="4"/>
</dbReference>
<evidence type="ECO:0000256" key="2">
    <source>
        <dbReference type="ARBA" id="ARBA00022737"/>
    </source>
</evidence>
<feature type="repeat" description="PPR" evidence="3">
    <location>
        <begin position="423"/>
        <end position="457"/>
    </location>
</feature>
<feature type="repeat" description="PPR" evidence="3">
    <location>
        <begin position="376"/>
        <end position="410"/>
    </location>
</feature>
<sequence length="712" mass="80292">MLFSLRSLFHVRLRSSHRLWFTSHPLLLNNYNNHIRFVVPHSPNVSLISCPCIWFAGFLCILRLPFATRTVSTNSDVVIGELDRDSVSKIVKQGCWDDPRIVALVGSSSSLAPLRVSRVLLVLRHDPRLALKFFNWAKTLIGFRHTTESYCLLAHILFYGRMYFDANDILKELVLAGRSLPGFDVFEVLWSTRNVCVSGYGVFDALFSVYIELGMLEKADHCFSRMRSCRVLPKARSCNALLHRLAKGGKKEDGAIRNFFRNMVGAGISPSVFTYNIMIDHVCKEGDIEAAKSLFEEMKHKGVMPDVVTYNSLIDGYGKLGFLENSVGLFEEMKQAGCEPDAVTYNALINCFCKFDRIARAFQFFSEMKHNGVRPSVITYSTLVDALCKEGMMQQAIKIFIDMKRLGYSPNEYTMLKAAVAPNLKTYTALAHGYIKGKSKEDYIEFLKQIKMKGFQPDLMLFGTIIWGLCTERKFEECKLVMFEMKQQGIGANPVIYTTLVDAYFKAGMTAEALDLVREMWDSGVEATVVTFCVLIDGLCKKGMVQEAIDYFATMPDYGLQPNVAVYTALMDGLCKNNFIEAAVTLFNEMQEKHMIPDKTAYTTLIDGYLKHGSLQEALDTRNKMVELGLQLDLHAYTALVSGCARCGNLQQARIFLTEMIDNGIFPDRMLCDSLLKKYYEQGLTVEAIELQNDLAKKGLIDGSYDCVVPEV</sequence>
<feature type="repeat" description="PPR" evidence="3">
    <location>
        <begin position="306"/>
        <end position="340"/>
    </location>
</feature>
<dbReference type="PANTHER" id="PTHR47942:SF16">
    <property type="entry name" value="PENTATRICOPEPTIDE REPEAT DOMAIN CONTAINING PROTEIN-RELATED"/>
    <property type="match status" value="1"/>
</dbReference>
<reference evidence="4" key="1">
    <citation type="submission" date="2022-08" db="EMBL/GenBank/DDBJ databases">
        <authorList>
            <person name="Gutierrez-Valencia J."/>
        </authorList>
    </citation>
    <scope>NUCLEOTIDE SEQUENCE</scope>
</reference>
<proteinExistence type="inferred from homology"/>
<evidence type="ECO:0008006" key="6">
    <source>
        <dbReference type="Google" id="ProtNLM"/>
    </source>
</evidence>
<dbReference type="InterPro" id="IPR002885">
    <property type="entry name" value="PPR_rpt"/>
</dbReference>
<evidence type="ECO:0000313" key="5">
    <source>
        <dbReference type="Proteomes" id="UP001154282"/>
    </source>
</evidence>
<feature type="repeat" description="PPR" evidence="3">
    <location>
        <begin position="493"/>
        <end position="527"/>
    </location>
</feature>
<feature type="repeat" description="PPR" evidence="3">
    <location>
        <begin position="271"/>
        <end position="305"/>
    </location>
</feature>
<dbReference type="EMBL" id="CAMGYJ010000008">
    <property type="protein sequence ID" value="CAI0458225.1"/>
    <property type="molecule type" value="Genomic_DNA"/>
</dbReference>
<comment type="caution">
    <text evidence="4">The sequence shown here is derived from an EMBL/GenBank/DDBJ whole genome shotgun (WGS) entry which is preliminary data.</text>
</comment>
<dbReference type="SUPFAM" id="SSF81901">
    <property type="entry name" value="HCP-like"/>
    <property type="match status" value="1"/>
</dbReference>
<feature type="repeat" description="PPR" evidence="3">
    <location>
        <begin position="563"/>
        <end position="597"/>
    </location>
</feature>
<dbReference type="NCBIfam" id="TIGR00756">
    <property type="entry name" value="PPR"/>
    <property type="match status" value="9"/>
</dbReference>
<feature type="repeat" description="PPR" evidence="3">
    <location>
        <begin position="598"/>
        <end position="632"/>
    </location>
</feature>
<feature type="repeat" description="PPR" evidence="3">
    <location>
        <begin position="341"/>
        <end position="375"/>
    </location>
</feature>
<evidence type="ECO:0000256" key="1">
    <source>
        <dbReference type="ARBA" id="ARBA00007626"/>
    </source>
</evidence>
<dbReference type="Gene3D" id="1.25.40.10">
    <property type="entry name" value="Tetratricopeptide repeat domain"/>
    <property type="match status" value="6"/>
</dbReference>
<dbReference type="Proteomes" id="UP001154282">
    <property type="component" value="Unassembled WGS sequence"/>
</dbReference>
<gene>
    <name evidence="4" type="ORF">LITE_LOCUS33432</name>
</gene>
<feature type="repeat" description="PPR" evidence="3">
    <location>
        <begin position="633"/>
        <end position="667"/>
    </location>
</feature>
<dbReference type="InterPro" id="IPR051222">
    <property type="entry name" value="PPR/CCM1_RNA-binding"/>
</dbReference>
<protein>
    <recommendedName>
        <fullName evidence="6">Pentatricopeptide repeat-containing protein</fullName>
    </recommendedName>
</protein>
<name>A0AAV0NIB3_9ROSI</name>
<keyword evidence="2" id="KW-0677">Repeat</keyword>
<dbReference type="PANTHER" id="PTHR47942">
    <property type="entry name" value="TETRATRICOPEPTIDE REPEAT (TPR)-LIKE SUPERFAMILY PROTEIN-RELATED"/>
    <property type="match status" value="1"/>
</dbReference>
<dbReference type="FunFam" id="1.25.40.10:FF:000558">
    <property type="entry name" value="Pentatricopeptide repeat-containing protein At5g39710"/>
    <property type="match status" value="1"/>
</dbReference>
<organism evidence="4 5">
    <name type="scientific">Linum tenue</name>
    <dbReference type="NCBI Taxonomy" id="586396"/>
    <lineage>
        <taxon>Eukaryota</taxon>
        <taxon>Viridiplantae</taxon>
        <taxon>Streptophyta</taxon>
        <taxon>Embryophyta</taxon>
        <taxon>Tracheophyta</taxon>
        <taxon>Spermatophyta</taxon>
        <taxon>Magnoliopsida</taxon>
        <taxon>eudicotyledons</taxon>
        <taxon>Gunneridae</taxon>
        <taxon>Pentapetalae</taxon>
        <taxon>rosids</taxon>
        <taxon>fabids</taxon>
        <taxon>Malpighiales</taxon>
        <taxon>Linaceae</taxon>
        <taxon>Linum</taxon>
    </lineage>
</organism>
<keyword evidence="5" id="KW-1185">Reference proteome</keyword>
<comment type="similarity">
    <text evidence="1">Belongs to the PPR family. P subfamily.</text>
</comment>
<dbReference type="Pfam" id="PF01535">
    <property type="entry name" value="PPR"/>
    <property type="match status" value="1"/>
</dbReference>
<dbReference type="InterPro" id="IPR011990">
    <property type="entry name" value="TPR-like_helical_dom_sf"/>
</dbReference>
<dbReference type="Pfam" id="PF13812">
    <property type="entry name" value="PPR_3"/>
    <property type="match status" value="1"/>
</dbReference>